<accession>A0A8J5YAA7</accession>
<gene>
    <name evidence="2" type="ORF">CXB51_019419</name>
</gene>
<dbReference type="AlphaFoldDB" id="A0A8J5YAA7"/>
<proteinExistence type="predicted"/>
<dbReference type="Proteomes" id="UP000701853">
    <property type="component" value="Chromosome 8"/>
</dbReference>
<protein>
    <submittedName>
        <fullName evidence="2">Uncharacterized protein</fullName>
    </submittedName>
</protein>
<keyword evidence="3" id="KW-1185">Reference proteome</keyword>
<evidence type="ECO:0000313" key="2">
    <source>
        <dbReference type="EMBL" id="KAG8486101.1"/>
    </source>
</evidence>
<sequence>MKKYIGRGAFRLKGKHPHKRDENVDLSNANIGKNPMPRKPKGSSIRFIHGGRYGTELTHAILQGKA</sequence>
<evidence type="ECO:0000256" key="1">
    <source>
        <dbReference type="SAM" id="MobiDB-lite"/>
    </source>
</evidence>
<feature type="region of interest" description="Disordered" evidence="1">
    <location>
        <begin position="14"/>
        <end position="47"/>
    </location>
</feature>
<dbReference type="EMBL" id="JAHUZN010000008">
    <property type="protein sequence ID" value="KAG8486101.1"/>
    <property type="molecule type" value="Genomic_DNA"/>
</dbReference>
<reference evidence="2 3" key="1">
    <citation type="journal article" date="2021" name="bioRxiv">
        <title>The Gossypium anomalum genome as a resource for cotton improvement and evolutionary analysis of hybrid incompatibility.</title>
        <authorList>
            <person name="Grover C.E."/>
            <person name="Yuan D."/>
            <person name="Arick M.A."/>
            <person name="Miller E.R."/>
            <person name="Hu G."/>
            <person name="Peterson D.G."/>
            <person name="Wendel J.F."/>
            <person name="Udall J.A."/>
        </authorList>
    </citation>
    <scope>NUCLEOTIDE SEQUENCE [LARGE SCALE GENOMIC DNA]</scope>
    <source>
        <strain evidence="2">JFW-Udall</strain>
        <tissue evidence="2">Leaf</tissue>
    </source>
</reference>
<organism evidence="2 3">
    <name type="scientific">Gossypium anomalum</name>
    <dbReference type="NCBI Taxonomy" id="47600"/>
    <lineage>
        <taxon>Eukaryota</taxon>
        <taxon>Viridiplantae</taxon>
        <taxon>Streptophyta</taxon>
        <taxon>Embryophyta</taxon>
        <taxon>Tracheophyta</taxon>
        <taxon>Spermatophyta</taxon>
        <taxon>Magnoliopsida</taxon>
        <taxon>eudicotyledons</taxon>
        <taxon>Gunneridae</taxon>
        <taxon>Pentapetalae</taxon>
        <taxon>rosids</taxon>
        <taxon>malvids</taxon>
        <taxon>Malvales</taxon>
        <taxon>Malvaceae</taxon>
        <taxon>Malvoideae</taxon>
        <taxon>Gossypium</taxon>
    </lineage>
</organism>
<comment type="caution">
    <text evidence="2">The sequence shown here is derived from an EMBL/GenBank/DDBJ whole genome shotgun (WGS) entry which is preliminary data.</text>
</comment>
<name>A0A8J5YAA7_9ROSI</name>
<dbReference type="OrthoDB" id="1698776at2759"/>
<evidence type="ECO:0000313" key="3">
    <source>
        <dbReference type="Proteomes" id="UP000701853"/>
    </source>
</evidence>